<name>A0A521ARC6_SACCC</name>
<sequence length="117" mass="13162">MMYLINVSRRSLLSIVITLLLASCYSVRFMTTEGVPEPDPNNDCECYYRNMKVHELDTTITIGAIEKDFTLLLKNCESGSMAIVEYRSTLGGVLLSGITLGKKRRVKIKYVCNKTSN</sequence>
<gene>
    <name evidence="1" type="ORF">SAMN06265379_101337</name>
</gene>
<dbReference type="OrthoDB" id="1445748at2"/>
<dbReference type="AlphaFoldDB" id="A0A521ARC6"/>
<dbReference type="RefSeq" id="WP_142531727.1">
    <property type="nucleotide sequence ID" value="NZ_FXTB01000001.1"/>
</dbReference>
<accession>A0A521ARC6</accession>
<evidence type="ECO:0000313" key="1">
    <source>
        <dbReference type="EMBL" id="SMO37336.1"/>
    </source>
</evidence>
<dbReference type="EMBL" id="FXTB01000001">
    <property type="protein sequence ID" value="SMO37336.1"/>
    <property type="molecule type" value="Genomic_DNA"/>
</dbReference>
<evidence type="ECO:0000313" key="2">
    <source>
        <dbReference type="Proteomes" id="UP000319040"/>
    </source>
</evidence>
<protein>
    <submittedName>
        <fullName evidence="1">Uncharacterized protein</fullName>
    </submittedName>
</protein>
<keyword evidence="2" id="KW-1185">Reference proteome</keyword>
<reference evidence="1 2" key="1">
    <citation type="submission" date="2017-05" db="EMBL/GenBank/DDBJ databases">
        <authorList>
            <person name="Varghese N."/>
            <person name="Submissions S."/>
        </authorList>
    </citation>
    <scope>NUCLEOTIDE SEQUENCE [LARGE SCALE GENOMIC DNA]</scope>
    <source>
        <strain evidence="1 2">DSM 27040</strain>
    </source>
</reference>
<dbReference type="Proteomes" id="UP000319040">
    <property type="component" value="Unassembled WGS sequence"/>
</dbReference>
<proteinExistence type="predicted"/>
<organism evidence="1 2">
    <name type="scientific">Saccharicrinis carchari</name>
    <dbReference type="NCBI Taxonomy" id="1168039"/>
    <lineage>
        <taxon>Bacteria</taxon>
        <taxon>Pseudomonadati</taxon>
        <taxon>Bacteroidota</taxon>
        <taxon>Bacteroidia</taxon>
        <taxon>Marinilabiliales</taxon>
        <taxon>Marinilabiliaceae</taxon>
        <taxon>Saccharicrinis</taxon>
    </lineage>
</organism>